<feature type="chain" id="PRO_5013295507" evidence="1">
    <location>
        <begin position="20"/>
        <end position="342"/>
    </location>
</feature>
<dbReference type="OrthoDB" id="677490at2"/>
<dbReference type="PROSITE" id="PS51257">
    <property type="entry name" value="PROKAR_LIPOPROTEIN"/>
    <property type="match status" value="1"/>
</dbReference>
<dbReference type="EMBL" id="FUWH01000001">
    <property type="protein sequence ID" value="SJZ37477.1"/>
    <property type="molecule type" value="Genomic_DNA"/>
</dbReference>
<dbReference type="AlphaFoldDB" id="A0A1T4K564"/>
<organism evidence="2 3">
    <name type="scientific">Sediminibacterium ginsengisoli</name>
    <dbReference type="NCBI Taxonomy" id="413434"/>
    <lineage>
        <taxon>Bacteria</taxon>
        <taxon>Pseudomonadati</taxon>
        <taxon>Bacteroidota</taxon>
        <taxon>Chitinophagia</taxon>
        <taxon>Chitinophagales</taxon>
        <taxon>Chitinophagaceae</taxon>
        <taxon>Sediminibacterium</taxon>
    </lineage>
</organism>
<dbReference type="RefSeq" id="WP_078829780.1">
    <property type="nucleotide sequence ID" value="NZ_FUWH01000001.1"/>
</dbReference>
<proteinExistence type="predicted"/>
<protein>
    <submittedName>
        <fullName evidence="2">Uncharacterized protein</fullName>
    </submittedName>
</protein>
<dbReference type="Proteomes" id="UP000190888">
    <property type="component" value="Unassembled WGS sequence"/>
</dbReference>
<feature type="signal peptide" evidence="1">
    <location>
        <begin position="1"/>
        <end position="19"/>
    </location>
</feature>
<name>A0A1T4K564_9BACT</name>
<keyword evidence="1" id="KW-0732">Signal</keyword>
<sequence>MKNILNLLLILCCSSLLFTACKKEFSYESGFSGPAEGTLTNTAGNCFDPTINGNYIKDTILNDSNYVLMNVVITKPGKYKIYTDTVNGMWFIDSGYVQTIGPAVVKMKGYGTPILPITSDFVVTMGSSFCGFAIAVIDGASQGTSNDYFPTTSGSVWNYRFVPKLPSGEEFFTSTVNGNTQIDNNLTYFEFETDYGGFAYYAKDANGNYYSMSTTSDFDYISVFTDAPQTGVSYIFLKDNVPETTTWDSPEFPDVTYNGQKGKTKITFTIDKKNLSYTVGGQALTDVIKVKREMFFQATGASAYTKILEGYNYYAKGIGLVDQEIGNTSTPQHVQAQSWTIK</sequence>
<dbReference type="STRING" id="413434.SAMN04488132_101447"/>
<evidence type="ECO:0000313" key="3">
    <source>
        <dbReference type="Proteomes" id="UP000190888"/>
    </source>
</evidence>
<accession>A0A1T4K564</accession>
<evidence type="ECO:0000256" key="1">
    <source>
        <dbReference type="SAM" id="SignalP"/>
    </source>
</evidence>
<reference evidence="2 3" key="1">
    <citation type="submission" date="2017-02" db="EMBL/GenBank/DDBJ databases">
        <authorList>
            <person name="Peterson S.W."/>
        </authorList>
    </citation>
    <scope>NUCLEOTIDE SEQUENCE [LARGE SCALE GENOMIC DNA]</scope>
    <source>
        <strain evidence="2 3">DSM 22335</strain>
    </source>
</reference>
<gene>
    <name evidence="2" type="ORF">SAMN04488132_101447</name>
</gene>
<keyword evidence="3" id="KW-1185">Reference proteome</keyword>
<evidence type="ECO:0000313" key="2">
    <source>
        <dbReference type="EMBL" id="SJZ37477.1"/>
    </source>
</evidence>